<dbReference type="KEGG" id="ssoa:SULA_2550"/>
<dbReference type="EMBL" id="CP033239">
    <property type="protein sequence ID" value="AZF79602.1"/>
    <property type="molecule type" value="Genomic_DNA"/>
</dbReference>
<dbReference type="PATRIC" id="fig|2287.6.peg.2713"/>
<evidence type="ECO:0000313" key="5">
    <source>
        <dbReference type="EMBL" id="AZF69134.1"/>
    </source>
</evidence>
<reference evidence="12 13" key="1">
    <citation type="journal article" date="2015" name="Genome Announc.">
        <title>Complete Genome Sequence of Sulfolobus solfataricus Strain 98/2 and Evolved Derivatives.</title>
        <authorList>
            <person name="McCarthy S."/>
            <person name="Gradnigo J."/>
            <person name="Johnson T."/>
            <person name="Payne S."/>
            <person name="Lipzen A."/>
            <person name="Martin J."/>
            <person name="Schackwitz W."/>
            <person name="Moriyama E."/>
            <person name="Blum P."/>
        </authorList>
    </citation>
    <scope>NUCLEOTIDE SEQUENCE [LARGE SCALE GENOMIC DNA]</scope>
    <source>
        <strain evidence="12">98/2 SULC</strain>
        <strain evidence="2">SARC-B</strain>
        <strain evidence="3">SARC-C</strain>
        <strain evidence="4 14">SULA</strain>
        <strain evidence="13">SULB</strain>
    </source>
</reference>
<feature type="transmembrane region" description="Helical" evidence="1">
    <location>
        <begin position="54"/>
        <end position="77"/>
    </location>
</feature>
<dbReference type="RefSeq" id="WP_009992838.1">
    <property type="nucleotide sequence ID" value="NZ_CP033235.1"/>
</dbReference>
<dbReference type="EMBL" id="CP011055">
    <property type="protein sequence ID" value="AKA74671.1"/>
    <property type="molecule type" value="Genomic_DNA"/>
</dbReference>
<organism evidence="3 12">
    <name type="scientific">Saccharolobus solfataricus</name>
    <name type="common">Sulfolobus solfataricus</name>
    <dbReference type="NCBI Taxonomy" id="2287"/>
    <lineage>
        <taxon>Archaea</taxon>
        <taxon>Thermoproteota</taxon>
        <taxon>Thermoprotei</taxon>
        <taxon>Sulfolobales</taxon>
        <taxon>Sulfolobaceae</taxon>
        <taxon>Saccharolobus</taxon>
    </lineage>
</organism>
<dbReference type="GeneID" id="38469199"/>
<feature type="transmembrane region" description="Helical" evidence="1">
    <location>
        <begin position="150"/>
        <end position="171"/>
    </location>
</feature>
<evidence type="ECO:0000313" key="19">
    <source>
        <dbReference type="Proteomes" id="UP000275843"/>
    </source>
</evidence>
<dbReference type="EMBL" id="CP033238">
    <property type="protein sequence ID" value="AZF76997.1"/>
    <property type="molecule type" value="Genomic_DNA"/>
</dbReference>
<evidence type="ECO:0000313" key="9">
    <source>
        <dbReference type="EMBL" id="AZF79602.1"/>
    </source>
</evidence>
<protein>
    <recommendedName>
        <fullName evidence="22">Membrane protein 6-pyruvoyl-tetrahydropterin synthase-related domain-containing protein</fullName>
    </recommendedName>
</protein>
<evidence type="ECO:0000256" key="1">
    <source>
        <dbReference type="SAM" id="Phobius"/>
    </source>
</evidence>
<dbReference type="EMBL" id="CP011057">
    <property type="protein sequence ID" value="AKA80056.1"/>
    <property type="molecule type" value="Genomic_DNA"/>
</dbReference>
<keyword evidence="1" id="KW-0812">Transmembrane</keyword>
<dbReference type="Proteomes" id="UP000269431">
    <property type="component" value="Chromosome"/>
</dbReference>
<keyword evidence="1" id="KW-0472">Membrane</keyword>
<reference evidence="15 16" key="2">
    <citation type="journal article" date="2018" name="Proc. Natl. Acad. Sci. U.S.A.">
        <title>Nonmutational mechanism of inheritance in the Archaeon Sulfolobus solfataricus.</title>
        <authorList>
            <person name="Payne S."/>
            <person name="McCarthy S."/>
            <person name="Johnson T."/>
            <person name="North E."/>
            <person name="Blum P."/>
        </authorList>
    </citation>
    <scope>NUCLEOTIDE SEQUENCE [LARGE SCALE GENOMIC DNA]</scope>
    <source>
        <strain evidence="6 15">SARC-H</strain>
        <strain evidence="7 19">SARC-I</strain>
        <strain evidence="9 20">SARC-N</strain>
        <strain evidence="10 21">SARC-O</strain>
        <strain evidence="11 16">SUL120</strain>
        <strain evidence="5 17">SULG</strain>
        <strain evidence="8 18">SULM</strain>
    </source>
</reference>
<feature type="transmembrane region" description="Helical" evidence="1">
    <location>
        <begin position="208"/>
        <end position="225"/>
    </location>
</feature>
<feature type="transmembrane region" description="Helical" evidence="1">
    <location>
        <begin position="123"/>
        <end position="144"/>
    </location>
</feature>
<sequence>MTATNQVKRVNYIIILISITIQTILWLKGGIWYGGDQNFIIFPGSSNQEYINAIVFGISNYPFLAGPTIATSFFWFWGLVSIFNMIPFIYSEYMFIILLFFVGSIYIYKLISEIILSKLSGYEQLFISLLISIVYMSNWGIYFADSQGSGITFLTIPFIYSLLSPSIYYIIKSFYENNYIDKLRYYGILMLLFMMLGSTSNIYNFDEIIGILIIISLGYLIIYRNKKNILNFLSILAIFFISNLYWIFSVIPIVNSTLSNTEFLKISYQYFIGNARPFSYVFFGFYNYTNSWIINLIASMILISISFLLINRNTHLIFWDIIYFLVSTLYSGIDSPFGNFYEYLFLHVPYFVEFRALVIAFGWLQGFIFSIITSISVFYAYRLLISNKKIMIRKNISSIIVSSVLLAIVVISLYPVMIGENYDSIHIPEYFIKTVNYINSQKGNFNVLALPETNLWIRTNWYYGNNLLVWFLNKPVFIGGSYDYANSELQSFYMLLNSYFYEFNSSHILVIYNLLYLLNIKYIILQGDAQGYNITQYLDSLNKYVKHGLLSLAENNSPYYVYRVNIDSSVILGSNSSMITSFNSSMLNKYNLSIILRPMPYIEINPSTYIVNNTDHYKYVIFLYSYNNLWKTMPLTIHKNFSFTNLFITKYNNIKIINYTYYSIIMQYTLMIIIIMIATILIFGKNILKIHRFIKKR</sequence>
<dbReference type="Proteomes" id="UP000267993">
    <property type="component" value="Chromosome"/>
</dbReference>
<accession>A0A0E3MGJ7</accession>
<dbReference type="Proteomes" id="UP000282269">
    <property type="component" value="Chromosome"/>
</dbReference>
<dbReference type="EMBL" id="CP033236">
    <property type="protein sequence ID" value="AZF71754.1"/>
    <property type="molecule type" value="Genomic_DNA"/>
</dbReference>
<evidence type="ECO:0000313" key="3">
    <source>
        <dbReference type="EMBL" id="AKA77365.1"/>
    </source>
</evidence>
<evidence type="ECO:0000313" key="14">
    <source>
        <dbReference type="Proteomes" id="UP000033106"/>
    </source>
</evidence>
<dbReference type="Proteomes" id="UP000033085">
    <property type="component" value="Chromosome"/>
</dbReference>
<feature type="transmembrane region" description="Helical" evidence="1">
    <location>
        <begin position="357"/>
        <end position="384"/>
    </location>
</feature>
<evidence type="ECO:0000313" key="2">
    <source>
        <dbReference type="EMBL" id="AKA74671.1"/>
    </source>
</evidence>
<dbReference type="EMBL" id="CP033235">
    <property type="protein sequence ID" value="AZF69134.1"/>
    <property type="molecule type" value="Genomic_DNA"/>
</dbReference>
<evidence type="ECO:0000313" key="16">
    <source>
        <dbReference type="Proteomes" id="UP000269431"/>
    </source>
</evidence>
<evidence type="ECO:0000313" key="21">
    <source>
        <dbReference type="Proteomes" id="UP000282269"/>
    </source>
</evidence>
<feature type="transmembrane region" description="Helical" evidence="1">
    <location>
        <begin position="232"/>
        <end position="254"/>
    </location>
</feature>
<dbReference type="Proteomes" id="UP000278715">
    <property type="component" value="Chromosome"/>
</dbReference>
<feature type="transmembrane region" description="Helical" evidence="1">
    <location>
        <begin position="665"/>
        <end position="688"/>
    </location>
</feature>
<dbReference type="KEGG" id="ssol:SULB_2553"/>
<dbReference type="Proteomes" id="UP000275843">
    <property type="component" value="Chromosome"/>
</dbReference>
<evidence type="ECO:0000313" key="4">
    <source>
        <dbReference type="EMBL" id="AKA80056.1"/>
    </source>
</evidence>
<evidence type="ECO:0008006" key="22">
    <source>
        <dbReference type="Google" id="ProtNLM"/>
    </source>
</evidence>
<evidence type="ECO:0000313" key="13">
    <source>
        <dbReference type="Proteomes" id="UP000033085"/>
    </source>
</evidence>
<evidence type="ECO:0000313" key="17">
    <source>
        <dbReference type="Proteomes" id="UP000273194"/>
    </source>
</evidence>
<evidence type="ECO:0000313" key="12">
    <source>
        <dbReference type="Proteomes" id="UP000033057"/>
    </source>
</evidence>
<dbReference type="Proteomes" id="UP000033106">
    <property type="component" value="Chromosome"/>
</dbReference>
<evidence type="ECO:0000313" key="11">
    <source>
        <dbReference type="EMBL" id="AZF84799.1"/>
    </source>
</evidence>
<evidence type="ECO:0000313" key="8">
    <source>
        <dbReference type="EMBL" id="AZF76997.1"/>
    </source>
</evidence>
<dbReference type="AlphaFoldDB" id="A0A0E3MGJ7"/>
<name>A0A0E3MGJ7_SACSO</name>
<dbReference type="Proteomes" id="UP000273443">
    <property type="component" value="Chromosome"/>
</dbReference>
<dbReference type="KEGG" id="ssof:SULC_2548"/>
<dbReference type="EMBL" id="CP033240">
    <property type="protein sequence ID" value="AZF82207.1"/>
    <property type="molecule type" value="Genomic_DNA"/>
</dbReference>
<evidence type="ECO:0000313" key="10">
    <source>
        <dbReference type="EMBL" id="AZF82207.1"/>
    </source>
</evidence>
<feature type="transmembrane region" description="Helical" evidence="1">
    <location>
        <begin position="89"/>
        <end position="111"/>
    </location>
</feature>
<feature type="transmembrane region" description="Helical" evidence="1">
    <location>
        <begin position="12"/>
        <end position="33"/>
    </location>
</feature>
<keyword evidence="1" id="KW-1133">Transmembrane helix</keyword>
<dbReference type="EMBL" id="CP033237">
    <property type="protein sequence ID" value="AZF74374.1"/>
    <property type="molecule type" value="Genomic_DNA"/>
</dbReference>
<proteinExistence type="predicted"/>
<gene>
    <name evidence="4" type="ORF">SULA_2550</name>
    <name evidence="2" type="ORF">SULB_2553</name>
    <name evidence="3" type="ORF">SULC_2548</name>
    <name evidence="5" type="ORF">SULG_12940</name>
    <name evidence="6" type="ORF">SULH_12940</name>
    <name evidence="7" type="ORF">SULI_12940</name>
    <name evidence="8" type="ORF">SULM_12930</name>
    <name evidence="9" type="ORF">SULN_12920</name>
    <name evidence="10" type="ORF">SULO_12940</name>
    <name evidence="11" type="ORF">SULZ_12970</name>
</gene>
<dbReference type="EMBL" id="CP011056">
    <property type="protein sequence ID" value="AKA77365.1"/>
    <property type="molecule type" value="Genomic_DNA"/>
</dbReference>
<evidence type="ECO:0000313" key="6">
    <source>
        <dbReference type="EMBL" id="AZF71754.1"/>
    </source>
</evidence>
<evidence type="ECO:0000313" key="7">
    <source>
        <dbReference type="EMBL" id="AZF74374.1"/>
    </source>
</evidence>
<feature type="transmembrane region" description="Helical" evidence="1">
    <location>
        <begin position="317"/>
        <end position="337"/>
    </location>
</feature>
<feature type="transmembrane region" description="Helical" evidence="1">
    <location>
        <begin position="183"/>
        <end position="202"/>
    </location>
</feature>
<reference evidence="3" key="3">
    <citation type="submission" date="2018-10" db="EMBL/GenBank/DDBJ databases">
        <authorList>
            <person name="McCarthy S."/>
            <person name="Gradnigo J."/>
            <person name="Johnson T."/>
            <person name="Payne S."/>
            <person name="Lipzen A."/>
            <person name="Schackwitz W."/>
            <person name="Martin J."/>
            <person name="Moriyama E."/>
            <person name="Blum P."/>
        </authorList>
    </citation>
    <scope>NUCLEOTIDE SEQUENCE</scope>
    <source>
        <strain evidence="2">SARC-B</strain>
        <strain evidence="3">SARC-C</strain>
        <strain evidence="4">SULA</strain>
    </source>
</reference>
<feature type="transmembrane region" description="Helical" evidence="1">
    <location>
        <begin position="292"/>
        <end position="310"/>
    </location>
</feature>
<dbReference type="Proteomes" id="UP000033057">
    <property type="component" value="Chromosome"/>
</dbReference>
<evidence type="ECO:0000313" key="15">
    <source>
        <dbReference type="Proteomes" id="UP000267993"/>
    </source>
</evidence>
<dbReference type="Proteomes" id="UP000273194">
    <property type="component" value="Chromosome"/>
</dbReference>
<evidence type="ECO:0000313" key="18">
    <source>
        <dbReference type="Proteomes" id="UP000273443"/>
    </source>
</evidence>
<feature type="transmembrane region" description="Helical" evidence="1">
    <location>
        <begin position="396"/>
        <end position="417"/>
    </location>
</feature>
<dbReference type="EMBL" id="CP033241">
    <property type="protein sequence ID" value="AZF84799.1"/>
    <property type="molecule type" value="Genomic_DNA"/>
</dbReference>
<evidence type="ECO:0000313" key="20">
    <source>
        <dbReference type="Proteomes" id="UP000278715"/>
    </source>
</evidence>